<dbReference type="InterPro" id="IPR002509">
    <property type="entry name" value="NODB_dom"/>
</dbReference>
<comment type="caution">
    <text evidence="2">The sequence shown here is derived from an EMBL/GenBank/DDBJ whole genome shotgun (WGS) entry which is preliminary data.</text>
</comment>
<dbReference type="AlphaFoldDB" id="A0A0G1BQ97"/>
<dbReference type="EMBL" id="LCCW01000060">
    <property type="protein sequence ID" value="KKS39638.1"/>
    <property type="molecule type" value="Genomic_DNA"/>
</dbReference>
<evidence type="ECO:0000313" key="3">
    <source>
        <dbReference type="Proteomes" id="UP000034516"/>
    </source>
</evidence>
<dbReference type="Pfam" id="PF01522">
    <property type="entry name" value="Polysacc_deac_1"/>
    <property type="match status" value="1"/>
</dbReference>
<organism evidence="2 3">
    <name type="scientific">Candidatus Kuenenbacteria bacterium GW2011_GWA2_42_15</name>
    <dbReference type="NCBI Taxonomy" id="1618677"/>
    <lineage>
        <taxon>Bacteria</taxon>
        <taxon>Candidatus Kueneniibacteriota</taxon>
    </lineage>
</organism>
<evidence type="ECO:0000259" key="1">
    <source>
        <dbReference type="Pfam" id="PF01522"/>
    </source>
</evidence>
<dbReference type="InterPro" id="IPR011330">
    <property type="entry name" value="Glyco_hydro/deAcase_b/a-brl"/>
</dbReference>
<sequence length="248" mass="29609">MKNVRIDDIGASTKHFNQWGKKRFSFKGLTYFYFPWANYFFLKRHWPFKGWAKYDELTADEWQKYLKIFEEHKIKPIVAVTASWVDEKSNLIPFPKKFPEEASVLKKAAGEKKIIIANHGLTHCVVGRHLPYLRHSNRKMHREFWPDLPNELHRNHIVESQRMLEEYFETPITILVPPGNVWGEKTYEALRDTNIKTVMANRYMLDSNKPMVGIEFVKDDNFFACHDRDFKLKGAKWLYKKIKELQNE</sequence>
<proteinExistence type="predicted"/>
<dbReference type="Gene3D" id="3.20.20.370">
    <property type="entry name" value="Glycoside hydrolase/deacetylase"/>
    <property type="match status" value="1"/>
</dbReference>
<protein>
    <recommendedName>
        <fullName evidence="1">NodB homology domain-containing protein</fullName>
    </recommendedName>
</protein>
<dbReference type="GO" id="GO:0005975">
    <property type="term" value="P:carbohydrate metabolic process"/>
    <property type="evidence" value="ECO:0007669"/>
    <property type="project" value="InterPro"/>
</dbReference>
<gene>
    <name evidence="2" type="ORF">UV02_C0060G0002</name>
</gene>
<name>A0A0G1BQ97_9BACT</name>
<evidence type="ECO:0000313" key="2">
    <source>
        <dbReference type="EMBL" id="KKS39638.1"/>
    </source>
</evidence>
<dbReference type="Proteomes" id="UP000034516">
    <property type="component" value="Unassembled WGS sequence"/>
</dbReference>
<dbReference type="SUPFAM" id="SSF88713">
    <property type="entry name" value="Glycoside hydrolase/deacetylase"/>
    <property type="match status" value="1"/>
</dbReference>
<reference evidence="2 3" key="1">
    <citation type="journal article" date="2015" name="Nature">
        <title>rRNA introns, odd ribosomes, and small enigmatic genomes across a large radiation of phyla.</title>
        <authorList>
            <person name="Brown C.T."/>
            <person name="Hug L.A."/>
            <person name="Thomas B.C."/>
            <person name="Sharon I."/>
            <person name="Castelle C.J."/>
            <person name="Singh A."/>
            <person name="Wilkins M.J."/>
            <person name="Williams K.H."/>
            <person name="Banfield J.F."/>
        </authorList>
    </citation>
    <scope>NUCLEOTIDE SEQUENCE [LARGE SCALE GENOMIC DNA]</scope>
</reference>
<feature type="domain" description="NodB homology" evidence="1">
    <location>
        <begin position="54"/>
        <end position="197"/>
    </location>
</feature>
<accession>A0A0G1BQ97</accession>